<name>A0A2G8SP44_9APHY</name>
<evidence type="ECO:0000256" key="1">
    <source>
        <dbReference type="SAM" id="SignalP"/>
    </source>
</evidence>
<keyword evidence="1" id="KW-0732">Signal</keyword>
<dbReference type="STRING" id="1077348.A0A2G8SP44"/>
<accession>A0A2G8SP44</accession>
<evidence type="ECO:0000313" key="2">
    <source>
        <dbReference type="EMBL" id="PIL35531.1"/>
    </source>
</evidence>
<dbReference type="Proteomes" id="UP000230002">
    <property type="component" value="Unassembled WGS sequence"/>
</dbReference>
<dbReference type="AlphaFoldDB" id="A0A2G8SP44"/>
<proteinExistence type="predicted"/>
<comment type="caution">
    <text evidence="2">The sequence shown here is derived from an EMBL/GenBank/DDBJ whole genome shotgun (WGS) entry which is preliminary data.</text>
</comment>
<dbReference type="EMBL" id="AYKW01000003">
    <property type="protein sequence ID" value="PIL35531.1"/>
    <property type="molecule type" value="Genomic_DNA"/>
</dbReference>
<organism evidence="2 3">
    <name type="scientific">Ganoderma sinense ZZ0214-1</name>
    <dbReference type="NCBI Taxonomy" id="1077348"/>
    <lineage>
        <taxon>Eukaryota</taxon>
        <taxon>Fungi</taxon>
        <taxon>Dikarya</taxon>
        <taxon>Basidiomycota</taxon>
        <taxon>Agaricomycotina</taxon>
        <taxon>Agaricomycetes</taxon>
        <taxon>Polyporales</taxon>
        <taxon>Polyporaceae</taxon>
        <taxon>Ganoderma</taxon>
    </lineage>
</organism>
<feature type="signal peptide" evidence="1">
    <location>
        <begin position="1"/>
        <end position="15"/>
    </location>
</feature>
<dbReference type="OrthoDB" id="3260196at2759"/>
<feature type="chain" id="PRO_5013768948" evidence="1">
    <location>
        <begin position="16"/>
        <end position="76"/>
    </location>
</feature>
<evidence type="ECO:0000313" key="3">
    <source>
        <dbReference type="Proteomes" id="UP000230002"/>
    </source>
</evidence>
<sequence>MVAPSLLSPCRLAVAASVFASPLVVHQGRSIIPLGWSLHRRGERDVTIPLKIALVQSNLENLDFYLLDVADPASSN</sequence>
<protein>
    <submittedName>
        <fullName evidence="2">Uncharacterized protein</fullName>
    </submittedName>
</protein>
<keyword evidence="3" id="KW-1185">Reference proteome</keyword>
<reference evidence="2 3" key="1">
    <citation type="journal article" date="2015" name="Sci. Rep.">
        <title>Chromosome-level genome map provides insights into diverse defense mechanisms in the medicinal fungus Ganoderma sinense.</title>
        <authorList>
            <person name="Zhu Y."/>
            <person name="Xu J."/>
            <person name="Sun C."/>
            <person name="Zhou S."/>
            <person name="Xu H."/>
            <person name="Nelson D.R."/>
            <person name="Qian J."/>
            <person name="Song J."/>
            <person name="Luo H."/>
            <person name="Xiang L."/>
            <person name="Li Y."/>
            <person name="Xu Z."/>
            <person name="Ji A."/>
            <person name="Wang L."/>
            <person name="Lu S."/>
            <person name="Hayward A."/>
            <person name="Sun W."/>
            <person name="Li X."/>
            <person name="Schwartz D.C."/>
            <person name="Wang Y."/>
            <person name="Chen S."/>
        </authorList>
    </citation>
    <scope>NUCLEOTIDE SEQUENCE [LARGE SCALE GENOMIC DNA]</scope>
    <source>
        <strain evidence="2 3">ZZ0214-1</strain>
    </source>
</reference>
<gene>
    <name evidence="2" type="ORF">GSI_02259</name>
</gene>